<gene>
    <name evidence="1" type="ORF">KUTeg_012698</name>
</gene>
<dbReference type="Proteomes" id="UP001217089">
    <property type="component" value="Unassembled WGS sequence"/>
</dbReference>
<keyword evidence="2" id="KW-1185">Reference proteome</keyword>
<dbReference type="EMBL" id="JARBDR010000640">
    <property type="protein sequence ID" value="KAJ8310833.1"/>
    <property type="molecule type" value="Genomic_DNA"/>
</dbReference>
<name>A0ABQ9F0F0_TEGGR</name>
<evidence type="ECO:0000313" key="1">
    <source>
        <dbReference type="EMBL" id="KAJ8310833.1"/>
    </source>
</evidence>
<protein>
    <submittedName>
        <fullName evidence="1">Uncharacterized protein</fullName>
    </submittedName>
</protein>
<comment type="caution">
    <text evidence="1">The sequence shown here is derived from an EMBL/GenBank/DDBJ whole genome shotgun (WGS) entry which is preliminary data.</text>
</comment>
<evidence type="ECO:0000313" key="2">
    <source>
        <dbReference type="Proteomes" id="UP001217089"/>
    </source>
</evidence>
<reference evidence="1 2" key="1">
    <citation type="submission" date="2022-12" db="EMBL/GenBank/DDBJ databases">
        <title>Chromosome-level genome of Tegillarca granosa.</title>
        <authorList>
            <person name="Kim J."/>
        </authorList>
    </citation>
    <scope>NUCLEOTIDE SEQUENCE [LARGE SCALE GENOMIC DNA]</scope>
    <source>
        <strain evidence="1">Teg-2019</strain>
        <tissue evidence="1">Adductor muscle</tissue>
    </source>
</reference>
<organism evidence="1 2">
    <name type="scientific">Tegillarca granosa</name>
    <name type="common">Malaysian cockle</name>
    <name type="synonym">Anadara granosa</name>
    <dbReference type="NCBI Taxonomy" id="220873"/>
    <lineage>
        <taxon>Eukaryota</taxon>
        <taxon>Metazoa</taxon>
        <taxon>Spiralia</taxon>
        <taxon>Lophotrochozoa</taxon>
        <taxon>Mollusca</taxon>
        <taxon>Bivalvia</taxon>
        <taxon>Autobranchia</taxon>
        <taxon>Pteriomorphia</taxon>
        <taxon>Arcoida</taxon>
        <taxon>Arcoidea</taxon>
        <taxon>Arcidae</taxon>
        <taxon>Tegillarca</taxon>
    </lineage>
</organism>
<proteinExistence type="predicted"/>
<accession>A0ABQ9F0F0</accession>
<sequence>MRKNPNSASVPTWDEYGKDKNYIQLDLNITAEKDLFPDRMKLILEDIPRLISQPPIPQSPINNASQHSLVLPLSEKFKKLTEVKSANFTLCKVFLW</sequence>